<feature type="compositionally biased region" description="Low complexity" evidence="7">
    <location>
        <begin position="492"/>
        <end position="503"/>
    </location>
</feature>
<evidence type="ECO:0000256" key="7">
    <source>
        <dbReference type="SAM" id="MobiDB-lite"/>
    </source>
</evidence>
<keyword evidence="5" id="KW-0206">Cytoskeleton</keyword>
<evidence type="ECO:0000256" key="2">
    <source>
        <dbReference type="ARBA" id="ARBA00005885"/>
    </source>
</evidence>
<keyword evidence="6" id="KW-0175">Coiled coil</keyword>
<evidence type="ECO:0000256" key="6">
    <source>
        <dbReference type="SAM" id="Coils"/>
    </source>
</evidence>
<evidence type="ECO:0000256" key="1">
    <source>
        <dbReference type="ARBA" id="ARBA00004245"/>
    </source>
</evidence>
<dbReference type="PANTHER" id="PTHR46372:SF4">
    <property type="entry name" value="OS11G0592600 PROTEIN"/>
    <property type="match status" value="1"/>
</dbReference>
<evidence type="ECO:0000256" key="5">
    <source>
        <dbReference type="ARBA" id="ARBA00023212"/>
    </source>
</evidence>
<dbReference type="PANTHER" id="PTHR46372">
    <property type="entry name" value="PROTEIN WVD2-LIKE 3"/>
    <property type="match status" value="1"/>
</dbReference>
<organism evidence="9 10">
    <name type="scientific">Urochloa decumbens</name>
    <dbReference type="NCBI Taxonomy" id="240449"/>
    <lineage>
        <taxon>Eukaryota</taxon>
        <taxon>Viridiplantae</taxon>
        <taxon>Streptophyta</taxon>
        <taxon>Embryophyta</taxon>
        <taxon>Tracheophyta</taxon>
        <taxon>Spermatophyta</taxon>
        <taxon>Magnoliopsida</taxon>
        <taxon>Liliopsida</taxon>
        <taxon>Poales</taxon>
        <taxon>Poaceae</taxon>
        <taxon>PACMAD clade</taxon>
        <taxon>Panicoideae</taxon>
        <taxon>Panicodae</taxon>
        <taxon>Paniceae</taxon>
        <taxon>Melinidinae</taxon>
        <taxon>Urochloa</taxon>
    </lineage>
</organism>
<evidence type="ECO:0000259" key="8">
    <source>
        <dbReference type="Pfam" id="PF06886"/>
    </source>
</evidence>
<feature type="compositionally biased region" description="Polar residues" evidence="7">
    <location>
        <begin position="201"/>
        <end position="210"/>
    </location>
</feature>
<dbReference type="EMBL" id="OZ075134">
    <property type="protein sequence ID" value="CAL4992144.1"/>
    <property type="molecule type" value="Genomic_DNA"/>
</dbReference>
<dbReference type="Pfam" id="PF06886">
    <property type="entry name" value="TPX2"/>
    <property type="match status" value="1"/>
</dbReference>
<gene>
    <name evidence="9" type="ORF">URODEC1_LOCUS60980</name>
</gene>
<keyword evidence="4" id="KW-0493">Microtubule</keyword>
<feature type="region of interest" description="Disordered" evidence="7">
    <location>
        <begin position="1"/>
        <end position="96"/>
    </location>
</feature>
<feature type="compositionally biased region" description="Low complexity" evidence="7">
    <location>
        <begin position="301"/>
        <end position="323"/>
    </location>
</feature>
<accession>A0ABC9B3B4</accession>
<evidence type="ECO:0000256" key="4">
    <source>
        <dbReference type="ARBA" id="ARBA00022701"/>
    </source>
</evidence>
<sequence>MEQPTNHQEAEEEDGRSELLCRRRGGGARNVRTNRGPYAHRHKRQAAGWARGRGGDPCRKESEPAAGPTREEEGEKATAERTPFKSTNPHTSLATSSSSFLCSYYKYHHRDAAAPCAPGVRLFEPAAAAAKVPLRSSERAKKGRRRQTTPSKASERAAGDAKSSIQELDSVVSPLATDTMDVSDEKYAHPLDLPSAVDVMQSENGSSEQLGSAGVNEAIGNEGYSGIDCSEQTANEHGGGEDSLVNVESDTDKQENQEKIPMEETAMSDGTSITSMEDVLEPNNDLPSEPEDTSNHTPDLSNGKSSNGNSNVFQSAKSVLTSTKKVKKTSSANARKPLQSTNRGNQDDVKSSTGKATVPSGPVFRCTERAEKRKEFYMKLEEKHQAMEEEKIQLEAKLKKEQEEALKQLRKSLTFKANPMPSFYHEAAPSPRAEFKKLPTTRPKSPKLGRRKTTSAMETSNSSSEGEGTRPCCRANRDGLDSNCKCSGGAGKATSAKPAAKKQQQPKHRAHKIAGEGAINIAVH</sequence>
<name>A0ABC9B3B4_9POAL</name>
<dbReference type="GO" id="GO:0005874">
    <property type="term" value="C:microtubule"/>
    <property type="evidence" value="ECO:0007669"/>
    <property type="project" value="UniProtKB-KW"/>
</dbReference>
<feature type="coiled-coil region" evidence="6">
    <location>
        <begin position="370"/>
        <end position="412"/>
    </location>
</feature>
<feature type="compositionally biased region" description="Basic residues" evidence="7">
    <location>
        <begin position="444"/>
        <end position="453"/>
    </location>
</feature>
<feature type="compositionally biased region" description="Basic and acidic residues" evidence="7">
    <location>
        <begin position="250"/>
        <end position="262"/>
    </location>
</feature>
<comment type="subcellular location">
    <subcellularLocation>
        <location evidence="1">Cytoplasm</location>
        <location evidence="1">Cytoskeleton</location>
    </subcellularLocation>
</comment>
<reference evidence="9" key="1">
    <citation type="submission" date="2024-10" db="EMBL/GenBank/DDBJ databases">
        <authorList>
            <person name="Ryan C."/>
        </authorList>
    </citation>
    <scope>NUCLEOTIDE SEQUENCE [LARGE SCALE GENOMIC DNA]</scope>
</reference>
<evidence type="ECO:0000256" key="3">
    <source>
        <dbReference type="ARBA" id="ARBA00022490"/>
    </source>
</evidence>
<proteinExistence type="inferred from homology"/>
<feature type="region of interest" description="Disordered" evidence="7">
    <location>
        <begin position="128"/>
        <end position="363"/>
    </location>
</feature>
<feature type="compositionally biased region" description="Basic and acidic residues" evidence="7">
    <location>
        <begin position="53"/>
        <end position="83"/>
    </location>
</feature>
<dbReference type="AlphaFoldDB" id="A0ABC9B3B4"/>
<dbReference type="Proteomes" id="UP001497457">
    <property type="component" value="Chromosome 24b"/>
</dbReference>
<feature type="region of interest" description="Disordered" evidence="7">
    <location>
        <begin position="421"/>
        <end position="524"/>
    </location>
</feature>
<dbReference type="InterPro" id="IPR044806">
    <property type="entry name" value="WVD2/WDL1-4"/>
</dbReference>
<protein>
    <recommendedName>
        <fullName evidence="8">TPX2 C-terminal domain-containing protein</fullName>
    </recommendedName>
</protein>
<evidence type="ECO:0000313" key="9">
    <source>
        <dbReference type="EMBL" id="CAL4992144.1"/>
    </source>
</evidence>
<keyword evidence="3" id="KW-0963">Cytoplasm</keyword>
<keyword evidence="10" id="KW-1185">Reference proteome</keyword>
<feature type="domain" description="TPX2 C-terminal" evidence="8">
    <location>
        <begin position="363"/>
        <end position="433"/>
    </location>
</feature>
<dbReference type="InterPro" id="IPR027329">
    <property type="entry name" value="TPX2_C"/>
</dbReference>
<evidence type="ECO:0000313" key="10">
    <source>
        <dbReference type="Proteomes" id="UP001497457"/>
    </source>
</evidence>
<comment type="similarity">
    <text evidence="2">Belongs to the TPX2 family.</text>
</comment>